<keyword evidence="5" id="KW-0732">Signal</keyword>
<sequence>MPTNIGSRGHFANARDAIRGNPMTAGLVATLVVLYCNIMFAPRRALLASPALLLPRLASAQARPVVVASFSILGDMVRQLAGDAVELRVLAGPETDAHLFQPRPSEARAIEGAALVIRNGIGFEPWLDRLLRSTNYRGALVTASDGITLRPAESGHNHGSDPHAWQDVRLARAYAAGIARGLGAILPAAAVRAGEYDARLAALDAWVAGEIGRVPPERRVVVTSHDAFGYFAARYGVRMLAPQGVAPNAQPSAAQVAALIRQLRAERVSAVFIEGLGSQAVMERLARDAGVTVRGRLYADTLSPPGGPAPSYEAMMRHNLGLLVPAMLGATAP</sequence>
<proteinExistence type="inferred from homology"/>
<dbReference type="GO" id="GO:0030001">
    <property type="term" value="P:metal ion transport"/>
    <property type="evidence" value="ECO:0007669"/>
    <property type="project" value="InterPro"/>
</dbReference>
<keyword evidence="7" id="KW-0812">Transmembrane</keyword>
<accession>A0A1G6YKT1</accession>
<protein>
    <submittedName>
        <fullName evidence="8">Zinc/manganese transport system substrate-binding protein</fullName>
    </submittedName>
</protein>
<dbReference type="SUPFAM" id="SSF53807">
    <property type="entry name" value="Helical backbone' metal receptor"/>
    <property type="match status" value="1"/>
</dbReference>
<evidence type="ECO:0000256" key="2">
    <source>
        <dbReference type="ARBA" id="ARBA00011028"/>
    </source>
</evidence>
<evidence type="ECO:0000313" key="9">
    <source>
        <dbReference type="Proteomes" id="UP000198925"/>
    </source>
</evidence>
<evidence type="ECO:0000313" key="8">
    <source>
        <dbReference type="EMBL" id="SDD90940.1"/>
    </source>
</evidence>
<evidence type="ECO:0000256" key="5">
    <source>
        <dbReference type="ARBA" id="ARBA00022729"/>
    </source>
</evidence>
<dbReference type="PANTHER" id="PTHR42953">
    <property type="entry name" value="HIGH-AFFINITY ZINC UPTAKE SYSTEM PROTEIN ZNUA-RELATED"/>
    <property type="match status" value="1"/>
</dbReference>
<keyword evidence="4" id="KW-0479">Metal-binding</keyword>
<dbReference type="STRING" id="938405.SAMN02927895_03996"/>
<dbReference type="InterPro" id="IPR050492">
    <property type="entry name" value="Bact_metal-bind_prot9"/>
</dbReference>
<evidence type="ECO:0000256" key="1">
    <source>
        <dbReference type="ARBA" id="ARBA00004196"/>
    </source>
</evidence>
<organism evidence="8 9">
    <name type="scientific">Belnapia rosea</name>
    <dbReference type="NCBI Taxonomy" id="938405"/>
    <lineage>
        <taxon>Bacteria</taxon>
        <taxon>Pseudomonadati</taxon>
        <taxon>Pseudomonadota</taxon>
        <taxon>Alphaproteobacteria</taxon>
        <taxon>Acetobacterales</taxon>
        <taxon>Roseomonadaceae</taxon>
        <taxon>Belnapia</taxon>
    </lineage>
</organism>
<keyword evidence="7" id="KW-0472">Membrane</keyword>
<evidence type="ECO:0000256" key="7">
    <source>
        <dbReference type="SAM" id="Phobius"/>
    </source>
</evidence>
<dbReference type="PANTHER" id="PTHR42953:SF1">
    <property type="entry name" value="METAL-BINDING PROTEIN HI_0362-RELATED"/>
    <property type="match status" value="1"/>
</dbReference>
<dbReference type="AlphaFoldDB" id="A0A1G6YKT1"/>
<evidence type="ECO:0000256" key="4">
    <source>
        <dbReference type="ARBA" id="ARBA00022723"/>
    </source>
</evidence>
<feature type="transmembrane region" description="Helical" evidence="7">
    <location>
        <begin position="20"/>
        <end position="40"/>
    </location>
</feature>
<dbReference type="GO" id="GO:0046872">
    <property type="term" value="F:metal ion binding"/>
    <property type="evidence" value="ECO:0007669"/>
    <property type="project" value="UniProtKB-KW"/>
</dbReference>
<dbReference type="EMBL" id="FMZX01000014">
    <property type="protein sequence ID" value="SDD90940.1"/>
    <property type="molecule type" value="Genomic_DNA"/>
</dbReference>
<dbReference type="GO" id="GO:0007155">
    <property type="term" value="P:cell adhesion"/>
    <property type="evidence" value="ECO:0007669"/>
    <property type="project" value="InterPro"/>
</dbReference>
<dbReference type="PRINTS" id="PR00690">
    <property type="entry name" value="ADHESNFAMILY"/>
</dbReference>
<dbReference type="Gene3D" id="3.40.50.1980">
    <property type="entry name" value="Nitrogenase molybdenum iron protein domain"/>
    <property type="match status" value="2"/>
</dbReference>
<dbReference type="InterPro" id="IPR006129">
    <property type="entry name" value="AdhesinB"/>
</dbReference>
<evidence type="ECO:0000256" key="3">
    <source>
        <dbReference type="ARBA" id="ARBA00022448"/>
    </source>
</evidence>
<name>A0A1G6YKT1_9PROT</name>
<dbReference type="GO" id="GO:0030313">
    <property type="term" value="C:cell envelope"/>
    <property type="evidence" value="ECO:0007669"/>
    <property type="project" value="UniProtKB-SubCell"/>
</dbReference>
<dbReference type="InterPro" id="IPR006127">
    <property type="entry name" value="ZnuA-like"/>
</dbReference>
<dbReference type="PRINTS" id="PR00691">
    <property type="entry name" value="ADHESINB"/>
</dbReference>
<comment type="subcellular location">
    <subcellularLocation>
        <location evidence="1">Cell envelope</location>
    </subcellularLocation>
</comment>
<keyword evidence="3 6" id="KW-0813">Transport</keyword>
<evidence type="ECO:0000256" key="6">
    <source>
        <dbReference type="RuleBase" id="RU003512"/>
    </source>
</evidence>
<dbReference type="Pfam" id="PF01297">
    <property type="entry name" value="ZnuA"/>
    <property type="match status" value="1"/>
</dbReference>
<dbReference type="InterPro" id="IPR006128">
    <property type="entry name" value="Lipoprotein_PsaA-like"/>
</dbReference>
<reference evidence="8 9" key="1">
    <citation type="submission" date="2016-10" db="EMBL/GenBank/DDBJ databases">
        <authorList>
            <person name="de Groot N.N."/>
        </authorList>
    </citation>
    <scope>NUCLEOTIDE SEQUENCE [LARGE SCALE GENOMIC DNA]</scope>
    <source>
        <strain evidence="8 9">CPCC 100156</strain>
    </source>
</reference>
<gene>
    <name evidence="8" type="ORF">SAMN04487779_101497</name>
</gene>
<keyword evidence="7" id="KW-1133">Transmembrane helix</keyword>
<keyword evidence="9" id="KW-1185">Reference proteome</keyword>
<comment type="similarity">
    <text evidence="2 6">Belongs to the bacterial solute-binding protein 9 family.</text>
</comment>
<dbReference type="Proteomes" id="UP000198925">
    <property type="component" value="Unassembled WGS sequence"/>
</dbReference>